<dbReference type="SUPFAM" id="SSF161098">
    <property type="entry name" value="MetI-like"/>
    <property type="match status" value="1"/>
</dbReference>
<protein>
    <submittedName>
        <fullName evidence="9">Peptide ABC transporter permease</fullName>
    </submittedName>
</protein>
<dbReference type="InterPro" id="IPR025966">
    <property type="entry name" value="OppC_N"/>
</dbReference>
<dbReference type="PANTHER" id="PTHR43386">
    <property type="entry name" value="OLIGOPEPTIDE TRANSPORT SYSTEM PERMEASE PROTEIN APPC"/>
    <property type="match status" value="1"/>
</dbReference>
<dbReference type="PROSITE" id="PS50928">
    <property type="entry name" value="ABC_TM1"/>
    <property type="match status" value="1"/>
</dbReference>
<evidence type="ECO:0000256" key="4">
    <source>
        <dbReference type="ARBA" id="ARBA00022692"/>
    </source>
</evidence>
<dbReference type="CDD" id="cd06261">
    <property type="entry name" value="TM_PBP2"/>
    <property type="match status" value="1"/>
</dbReference>
<dbReference type="InterPro" id="IPR000515">
    <property type="entry name" value="MetI-like"/>
</dbReference>
<accession>A0A9W6VK06</accession>
<sequence length="317" mass="33380">MTDTPLPTGAPTPPATGSAVRDLWRSLRRDSWAVAGAIVIVVLAVTAIAAPLLAAIEGQDPYTYHTELLDPANGRGAGVLGGISGSHWFGVEPLTGRDLFAIVVYGARTSFLIGVLATAASVLLGVLLGASAGYLGGWWDAAVSRVTDVLLGFPSLIFMIALGVIAPAAIPRPVLLVSVIALFGWPRVARVVRAQTLSLRDRDFVRAAKVFGAGPWQVFRRELLPNLWAPIIVISTVTIPEKIGVEAALSFLGVGIPPPTPSWGRSISDAINWVRPDPMFLIFPGAALFLATLAFNVLGDGLRDALDPRTSKAGRAE</sequence>
<evidence type="ECO:0000256" key="3">
    <source>
        <dbReference type="ARBA" id="ARBA00022475"/>
    </source>
</evidence>
<dbReference type="InterPro" id="IPR035906">
    <property type="entry name" value="MetI-like_sf"/>
</dbReference>
<feature type="transmembrane region" description="Helical" evidence="7">
    <location>
        <begin position="149"/>
        <end position="168"/>
    </location>
</feature>
<comment type="subcellular location">
    <subcellularLocation>
        <location evidence="1 7">Cell membrane</location>
        <topology evidence="1 7">Multi-pass membrane protein</topology>
    </subcellularLocation>
</comment>
<comment type="similarity">
    <text evidence="7">Belongs to the binding-protein-dependent transport system permease family.</text>
</comment>
<dbReference type="Pfam" id="PF12911">
    <property type="entry name" value="OppC_N"/>
    <property type="match status" value="1"/>
</dbReference>
<name>A0A9W6VK06_9PSEU</name>
<feature type="transmembrane region" description="Helical" evidence="7">
    <location>
        <begin position="280"/>
        <end position="299"/>
    </location>
</feature>
<keyword evidence="4 7" id="KW-0812">Transmembrane</keyword>
<organism evidence="9 10">
    <name type="scientific">Amycolatopsis taiwanensis</name>
    <dbReference type="NCBI Taxonomy" id="342230"/>
    <lineage>
        <taxon>Bacteria</taxon>
        <taxon>Bacillati</taxon>
        <taxon>Actinomycetota</taxon>
        <taxon>Actinomycetes</taxon>
        <taxon>Pseudonocardiales</taxon>
        <taxon>Pseudonocardiaceae</taxon>
        <taxon>Amycolatopsis</taxon>
    </lineage>
</organism>
<keyword evidence="3" id="KW-1003">Cell membrane</keyword>
<gene>
    <name evidence="9" type="ORF">Atai01_66010</name>
</gene>
<proteinExistence type="inferred from homology"/>
<reference evidence="9" key="1">
    <citation type="submission" date="2023-03" db="EMBL/GenBank/DDBJ databases">
        <title>Amycolatopsis taiwanensis NBRC 103393.</title>
        <authorList>
            <person name="Ichikawa N."/>
            <person name="Sato H."/>
            <person name="Tonouchi N."/>
        </authorList>
    </citation>
    <scope>NUCLEOTIDE SEQUENCE</scope>
    <source>
        <strain evidence="9">NBRC 103393</strain>
    </source>
</reference>
<feature type="domain" description="ABC transmembrane type-1" evidence="8">
    <location>
        <begin position="107"/>
        <end position="299"/>
    </location>
</feature>
<feature type="transmembrane region" description="Helical" evidence="7">
    <location>
        <begin position="111"/>
        <end position="137"/>
    </location>
</feature>
<evidence type="ECO:0000256" key="7">
    <source>
        <dbReference type="RuleBase" id="RU363032"/>
    </source>
</evidence>
<dbReference type="Proteomes" id="UP001165136">
    <property type="component" value="Unassembled WGS sequence"/>
</dbReference>
<keyword evidence="6 7" id="KW-0472">Membrane</keyword>
<dbReference type="PANTHER" id="PTHR43386:SF1">
    <property type="entry name" value="D,D-DIPEPTIDE TRANSPORT SYSTEM PERMEASE PROTEIN DDPC-RELATED"/>
    <property type="match status" value="1"/>
</dbReference>
<evidence type="ECO:0000256" key="5">
    <source>
        <dbReference type="ARBA" id="ARBA00022989"/>
    </source>
</evidence>
<comment type="caution">
    <text evidence="9">The sequence shown here is derived from an EMBL/GenBank/DDBJ whole genome shotgun (WGS) entry which is preliminary data.</text>
</comment>
<evidence type="ECO:0000256" key="2">
    <source>
        <dbReference type="ARBA" id="ARBA00022448"/>
    </source>
</evidence>
<dbReference type="GO" id="GO:0055085">
    <property type="term" value="P:transmembrane transport"/>
    <property type="evidence" value="ECO:0007669"/>
    <property type="project" value="InterPro"/>
</dbReference>
<evidence type="ECO:0000256" key="6">
    <source>
        <dbReference type="ARBA" id="ARBA00023136"/>
    </source>
</evidence>
<evidence type="ECO:0000313" key="9">
    <source>
        <dbReference type="EMBL" id="GLY69982.1"/>
    </source>
</evidence>
<dbReference type="GO" id="GO:0005886">
    <property type="term" value="C:plasma membrane"/>
    <property type="evidence" value="ECO:0007669"/>
    <property type="project" value="UniProtKB-SubCell"/>
</dbReference>
<keyword evidence="10" id="KW-1185">Reference proteome</keyword>
<evidence type="ECO:0000256" key="1">
    <source>
        <dbReference type="ARBA" id="ARBA00004651"/>
    </source>
</evidence>
<dbReference type="AlphaFoldDB" id="A0A9W6VK06"/>
<keyword evidence="5 7" id="KW-1133">Transmembrane helix</keyword>
<evidence type="ECO:0000259" key="8">
    <source>
        <dbReference type="PROSITE" id="PS50928"/>
    </source>
</evidence>
<evidence type="ECO:0000313" key="10">
    <source>
        <dbReference type="Proteomes" id="UP001165136"/>
    </source>
</evidence>
<dbReference type="EMBL" id="BSTI01000019">
    <property type="protein sequence ID" value="GLY69982.1"/>
    <property type="molecule type" value="Genomic_DNA"/>
</dbReference>
<keyword evidence="2 7" id="KW-0813">Transport</keyword>
<dbReference type="Gene3D" id="1.10.3720.10">
    <property type="entry name" value="MetI-like"/>
    <property type="match status" value="1"/>
</dbReference>
<feature type="transmembrane region" description="Helical" evidence="7">
    <location>
        <begin position="31"/>
        <end position="56"/>
    </location>
</feature>
<dbReference type="RefSeq" id="WP_027946522.1">
    <property type="nucleotide sequence ID" value="NZ_BSTI01000019.1"/>
</dbReference>
<dbReference type="InterPro" id="IPR050366">
    <property type="entry name" value="BP-dependent_transpt_permease"/>
</dbReference>
<dbReference type="Pfam" id="PF00528">
    <property type="entry name" value="BPD_transp_1"/>
    <property type="match status" value="1"/>
</dbReference>